<evidence type="ECO:0000313" key="1">
    <source>
        <dbReference type="EMBL" id="AVE17203.1"/>
    </source>
</evidence>
<proteinExistence type="predicted"/>
<accession>A0A2L1K582</accession>
<dbReference type="EMBL" id="MF805732">
    <property type="protein sequence ID" value="AVE17221.1"/>
    <property type="molecule type" value="Genomic_DNA"/>
</dbReference>
<organism evidence="2">
    <name type="scientific">Mammaliicoccus sciuri</name>
    <name type="common">Staphylococcus sciuri</name>
    <dbReference type="NCBI Taxonomy" id="1296"/>
    <lineage>
        <taxon>Bacteria</taxon>
        <taxon>Bacillati</taxon>
        <taxon>Bacillota</taxon>
        <taxon>Bacilli</taxon>
        <taxon>Bacillales</taxon>
        <taxon>Staphylococcaceae</taxon>
        <taxon>Mammaliicoccus</taxon>
    </lineage>
</organism>
<evidence type="ECO:0000313" key="2">
    <source>
        <dbReference type="EMBL" id="AVE17221.1"/>
    </source>
</evidence>
<dbReference type="EMBL" id="MF805731">
    <property type="protein sequence ID" value="AVE17203.1"/>
    <property type="molecule type" value="Genomic_DNA"/>
</dbReference>
<name>A0A2L1K582_MAMSC</name>
<reference evidence="2" key="1">
    <citation type="journal article" date="2018" name="J. Antimicrob. Chemother.">
        <title>Presence and molecular characteristics of oxazolidinone resistance in staphylococci from household animals in rural China.</title>
        <authorList>
            <person name="Sun C."/>
            <person name="Zhang P."/>
            <person name="Ji X."/>
            <person name="Fan R."/>
            <person name="Chen B."/>
            <person name="Wang Y."/>
            <person name="Schwarz S."/>
            <person name="Wu C."/>
        </authorList>
    </citation>
    <scope>NUCLEOTIDE SEQUENCE</scope>
    <source>
        <strain evidence="1">BY05</strain>
        <strain evidence="2">G07</strain>
    </source>
</reference>
<dbReference type="AlphaFoldDB" id="A0A2L1K582"/>
<protein>
    <submittedName>
        <fullName evidence="2">Uncharacterized protein</fullName>
    </submittedName>
</protein>
<sequence length="39" mass="4586">MLPEVVLPAEQNYYDLYEKLLPGCQFHKMGWAMGVVWTK</sequence>